<gene>
    <name evidence="1" type="ORF">DM02DRAFT_620140</name>
</gene>
<dbReference type="AlphaFoldDB" id="A0A2V1D269"/>
<evidence type="ECO:0000313" key="2">
    <source>
        <dbReference type="Proteomes" id="UP000244855"/>
    </source>
</evidence>
<keyword evidence="2" id="KW-1185">Reference proteome</keyword>
<proteinExistence type="predicted"/>
<dbReference type="Proteomes" id="UP000244855">
    <property type="component" value="Unassembled WGS sequence"/>
</dbReference>
<dbReference type="EMBL" id="KZ805723">
    <property type="protein sequence ID" value="PVH92101.1"/>
    <property type="molecule type" value="Genomic_DNA"/>
</dbReference>
<reference evidence="1 2" key="1">
    <citation type="journal article" date="2018" name="Sci. Rep.">
        <title>Comparative genomics provides insights into the lifestyle and reveals functional heterogeneity of dark septate endophytic fungi.</title>
        <authorList>
            <person name="Knapp D.G."/>
            <person name="Nemeth J.B."/>
            <person name="Barry K."/>
            <person name="Hainaut M."/>
            <person name="Henrissat B."/>
            <person name="Johnson J."/>
            <person name="Kuo A."/>
            <person name="Lim J.H.P."/>
            <person name="Lipzen A."/>
            <person name="Nolan M."/>
            <person name="Ohm R.A."/>
            <person name="Tamas L."/>
            <person name="Grigoriev I.V."/>
            <person name="Spatafora J.W."/>
            <person name="Nagy L.G."/>
            <person name="Kovacs G.M."/>
        </authorList>
    </citation>
    <scope>NUCLEOTIDE SEQUENCE [LARGE SCALE GENOMIC DNA]</scope>
    <source>
        <strain evidence="1 2">DSE2036</strain>
    </source>
</reference>
<sequence>MYAAQKYCAESTPLTRDVRIVFNKAGLQIGRLNNIIARQQAQIDKLQAQVGLSKPHKKRKKVVPEPNQRFATIDNIKAAQALAQLQEAATTSKSGGKAAEKAPAEAAVFEMESMCIEFQLHPVQ</sequence>
<accession>A0A2V1D269</accession>
<evidence type="ECO:0000313" key="1">
    <source>
        <dbReference type="EMBL" id="PVH92101.1"/>
    </source>
</evidence>
<name>A0A2V1D269_9PLEO</name>
<organism evidence="1 2">
    <name type="scientific">Periconia macrospinosa</name>
    <dbReference type="NCBI Taxonomy" id="97972"/>
    <lineage>
        <taxon>Eukaryota</taxon>
        <taxon>Fungi</taxon>
        <taxon>Dikarya</taxon>
        <taxon>Ascomycota</taxon>
        <taxon>Pezizomycotina</taxon>
        <taxon>Dothideomycetes</taxon>
        <taxon>Pleosporomycetidae</taxon>
        <taxon>Pleosporales</taxon>
        <taxon>Massarineae</taxon>
        <taxon>Periconiaceae</taxon>
        <taxon>Periconia</taxon>
    </lineage>
</organism>
<protein>
    <submittedName>
        <fullName evidence="1">Uncharacterized protein</fullName>
    </submittedName>
</protein>